<evidence type="ECO:0000256" key="4">
    <source>
        <dbReference type="ARBA" id="ARBA00022670"/>
    </source>
</evidence>
<evidence type="ECO:0000256" key="9">
    <source>
        <dbReference type="PIRSR" id="PIRSR634015-1"/>
    </source>
</evidence>
<dbReference type="GO" id="GO:0004301">
    <property type="term" value="F:epoxide hydrolase activity"/>
    <property type="evidence" value="ECO:0007669"/>
    <property type="project" value="TreeGrafter"/>
</dbReference>
<dbReference type="InterPro" id="IPR016024">
    <property type="entry name" value="ARM-type_fold"/>
</dbReference>
<evidence type="ECO:0000313" key="13">
    <source>
        <dbReference type="EMBL" id="EIW86245.1"/>
    </source>
</evidence>
<dbReference type="Pfam" id="PF01433">
    <property type="entry name" value="Peptidase_M1"/>
    <property type="match status" value="1"/>
</dbReference>
<organism evidence="13 14">
    <name type="scientific">Coniophora puteana (strain RWD-64-598)</name>
    <name type="common">Brown rot fungus</name>
    <dbReference type="NCBI Taxonomy" id="741705"/>
    <lineage>
        <taxon>Eukaryota</taxon>
        <taxon>Fungi</taxon>
        <taxon>Dikarya</taxon>
        <taxon>Basidiomycota</taxon>
        <taxon>Agaricomycotina</taxon>
        <taxon>Agaricomycetes</taxon>
        <taxon>Agaricomycetidae</taxon>
        <taxon>Boletales</taxon>
        <taxon>Coniophorineae</taxon>
        <taxon>Coniophoraceae</taxon>
        <taxon>Coniophora</taxon>
    </lineage>
</organism>
<feature type="binding site" evidence="11">
    <location>
        <position position="320"/>
    </location>
    <ligand>
        <name>Zn(2+)</name>
        <dbReference type="ChEBI" id="CHEBI:29105"/>
        <note>catalytic</note>
    </ligand>
</feature>
<comment type="similarity">
    <text evidence="2">Belongs to the peptidase M1 family.</text>
</comment>
<dbReference type="FunFam" id="3.30.2010.30:FF:000001">
    <property type="entry name" value="Leukotriene A(4) hydrolase"/>
    <property type="match status" value="1"/>
</dbReference>
<dbReference type="Pfam" id="PF17900">
    <property type="entry name" value="Peptidase_M1_N"/>
    <property type="match status" value="1"/>
</dbReference>
<dbReference type="GeneID" id="19211653"/>
<dbReference type="Gene3D" id="3.30.2010.30">
    <property type="match status" value="1"/>
</dbReference>
<evidence type="ECO:0000256" key="7">
    <source>
        <dbReference type="ARBA" id="ARBA00022833"/>
    </source>
</evidence>
<comment type="subcellular location">
    <subcellularLocation>
        <location evidence="1">Cytoplasm</location>
    </subcellularLocation>
</comment>
<sequence>MGSTQSNPDTGDMCTQSNYRDIATTHLSIVWNIDWHQRVLHGSVTHTLEAKKDGVKEVVLDAANLEIASAAVLVDKHQVPAQFTLGTEHPVMGRALSVPLPSALKTGETVEVTVAYKTHPDCMALQWLDEAQTSSGKMALFSQCQPIYARYLAPVQDSPSVKLTYEAKIASVLPVLMSAIRQSPPSEGPPHDGKEIGKDMVTYTYSQPVPIPSYLIAIASGNFHYRAFNVPEGKTWKTGVWAEPELLERAHWEFSEDTPRFLAKEEEIVGEYRFKVYDILVMPPSFPYGGMENPCLTFATPTLLTGDRSLVDVIVHELTHSWFGNGITHAHAEHFWLNEGWTTYMERTLQLKLHGSEAYRGFAFKGGLKGLKEDCDLYAKRGNTRYQQLQILYEKGENPDDAYGQVPYEKGSNLILHLEGVLGGPEAFEPYVRDYVKTYTGKSITTEEWQAHLYGYWSKNGGAEMTKKLDSIDWKGWLKGEIADYNKNSNSKETQLFPVQMQYDETLLLEAKALGDRWDQSRSLDIEKLDFKTADIDTLTSTQRTAFLEYLLTKDPLPDTHTKHLGELYGLSTTLNAENRLVFYQVALLGASSTAQTQQPSAYAQQTARHALDWIVGKENGVLVGRMKFCRPIFRRAKAVDPALAREVFDRHKEQFHPIARDLISKDLAAP</sequence>
<evidence type="ECO:0000256" key="11">
    <source>
        <dbReference type="PIRSR" id="PIRSR634015-3"/>
    </source>
</evidence>
<dbReference type="InterPro" id="IPR038502">
    <property type="entry name" value="M1_LTA-4_hydro/amino_C_sf"/>
</dbReference>
<dbReference type="PANTHER" id="PTHR45726">
    <property type="entry name" value="LEUKOTRIENE A-4 HYDROLASE"/>
    <property type="match status" value="1"/>
</dbReference>
<dbReference type="AlphaFoldDB" id="A0A5M3N5V9"/>
<reference evidence="14" key="1">
    <citation type="journal article" date="2012" name="Science">
        <title>The Paleozoic origin of enzymatic lignin decomposition reconstructed from 31 fungal genomes.</title>
        <authorList>
            <person name="Floudas D."/>
            <person name="Binder M."/>
            <person name="Riley R."/>
            <person name="Barry K."/>
            <person name="Blanchette R.A."/>
            <person name="Henrissat B."/>
            <person name="Martinez A.T."/>
            <person name="Otillar R."/>
            <person name="Spatafora J.W."/>
            <person name="Yadav J.S."/>
            <person name="Aerts A."/>
            <person name="Benoit I."/>
            <person name="Boyd A."/>
            <person name="Carlson A."/>
            <person name="Copeland A."/>
            <person name="Coutinho P.M."/>
            <person name="de Vries R.P."/>
            <person name="Ferreira P."/>
            <person name="Findley K."/>
            <person name="Foster B."/>
            <person name="Gaskell J."/>
            <person name="Glotzer D."/>
            <person name="Gorecki P."/>
            <person name="Heitman J."/>
            <person name="Hesse C."/>
            <person name="Hori C."/>
            <person name="Igarashi K."/>
            <person name="Jurgens J.A."/>
            <person name="Kallen N."/>
            <person name="Kersten P."/>
            <person name="Kohler A."/>
            <person name="Kuees U."/>
            <person name="Kumar T.K.A."/>
            <person name="Kuo A."/>
            <person name="LaButti K."/>
            <person name="Larrondo L.F."/>
            <person name="Lindquist E."/>
            <person name="Ling A."/>
            <person name="Lombard V."/>
            <person name="Lucas S."/>
            <person name="Lundell T."/>
            <person name="Martin R."/>
            <person name="McLaughlin D.J."/>
            <person name="Morgenstern I."/>
            <person name="Morin E."/>
            <person name="Murat C."/>
            <person name="Nagy L.G."/>
            <person name="Nolan M."/>
            <person name="Ohm R.A."/>
            <person name="Patyshakuliyeva A."/>
            <person name="Rokas A."/>
            <person name="Ruiz-Duenas F.J."/>
            <person name="Sabat G."/>
            <person name="Salamov A."/>
            <person name="Samejima M."/>
            <person name="Schmutz J."/>
            <person name="Slot J.C."/>
            <person name="St John F."/>
            <person name="Stenlid J."/>
            <person name="Sun H."/>
            <person name="Sun S."/>
            <person name="Syed K."/>
            <person name="Tsang A."/>
            <person name="Wiebenga A."/>
            <person name="Young D."/>
            <person name="Pisabarro A."/>
            <person name="Eastwood D.C."/>
            <person name="Martin F."/>
            <person name="Cullen D."/>
            <person name="Grigoriev I.V."/>
            <person name="Hibbett D.S."/>
        </authorList>
    </citation>
    <scope>NUCLEOTIDE SEQUENCE [LARGE SCALE GENOMIC DNA]</scope>
    <source>
        <strain evidence="14">RWD-64-598 SS2</strain>
    </source>
</reference>
<dbReference type="KEGG" id="cput:CONPUDRAFT_94541"/>
<dbReference type="InterPro" id="IPR015211">
    <property type="entry name" value="Peptidase_M1_C"/>
</dbReference>
<protein>
    <recommendedName>
        <fullName evidence="12">Peptidase M1 leukotriene A4 hydrolase/aminopeptidase C-terminal domain-containing protein</fullName>
    </recommendedName>
</protein>
<keyword evidence="6" id="KW-0378">Hydrolase</keyword>
<keyword evidence="14" id="KW-1185">Reference proteome</keyword>
<evidence type="ECO:0000256" key="2">
    <source>
        <dbReference type="ARBA" id="ARBA00010136"/>
    </source>
</evidence>
<dbReference type="Gene3D" id="2.60.40.1730">
    <property type="entry name" value="tricorn interacting facor f3 domain"/>
    <property type="match status" value="1"/>
</dbReference>
<dbReference type="GO" id="GO:0008237">
    <property type="term" value="F:metallopeptidase activity"/>
    <property type="evidence" value="ECO:0007669"/>
    <property type="project" value="UniProtKB-KW"/>
</dbReference>
<comment type="cofactor">
    <cofactor evidence="11">
        <name>Zn(2+)</name>
        <dbReference type="ChEBI" id="CHEBI:29105"/>
    </cofactor>
    <text evidence="11">Binds 1 zinc ion per subunit.</text>
</comment>
<evidence type="ECO:0000256" key="6">
    <source>
        <dbReference type="ARBA" id="ARBA00022801"/>
    </source>
</evidence>
<dbReference type="OMA" id="MIYILLC"/>
<dbReference type="Gene3D" id="1.25.40.320">
    <property type="entry name" value="Peptidase M1, leukotriene A4 hydrolase/aminopeptidase C-terminal domain"/>
    <property type="match status" value="1"/>
</dbReference>
<keyword evidence="3" id="KW-0963">Cytoplasm</keyword>
<keyword evidence="8" id="KW-0482">Metalloprotease</keyword>
<feature type="binding site" evidence="11">
    <location>
        <position position="339"/>
    </location>
    <ligand>
        <name>Zn(2+)</name>
        <dbReference type="ChEBI" id="CHEBI:29105"/>
        <note>catalytic</note>
    </ligand>
</feature>
<dbReference type="CDD" id="cd09599">
    <property type="entry name" value="M1_LTA4H"/>
    <property type="match status" value="1"/>
</dbReference>
<dbReference type="InterPro" id="IPR027268">
    <property type="entry name" value="Peptidase_M4/M1_CTD_sf"/>
</dbReference>
<dbReference type="SMART" id="SM01263">
    <property type="entry name" value="Leuk-A4-hydro_C"/>
    <property type="match status" value="1"/>
</dbReference>
<dbReference type="InterPro" id="IPR042097">
    <property type="entry name" value="Aminopeptidase_N-like_N_sf"/>
</dbReference>
<dbReference type="GO" id="GO:0004177">
    <property type="term" value="F:aminopeptidase activity"/>
    <property type="evidence" value="ECO:0007669"/>
    <property type="project" value="TreeGrafter"/>
</dbReference>
<dbReference type="RefSeq" id="XP_007763129.1">
    <property type="nucleotide sequence ID" value="XM_007764939.1"/>
</dbReference>
<keyword evidence="5 11" id="KW-0479">Metal-binding</keyword>
<evidence type="ECO:0000313" key="14">
    <source>
        <dbReference type="Proteomes" id="UP000053558"/>
    </source>
</evidence>
<dbReference type="InterPro" id="IPR014782">
    <property type="entry name" value="Peptidase_M1_dom"/>
</dbReference>
<dbReference type="PRINTS" id="PR00756">
    <property type="entry name" value="ALADIPTASE"/>
</dbReference>
<evidence type="ECO:0000256" key="8">
    <source>
        <dbReference type="ARBA" id="ARBA00023049"/>
    </source>
</evidence>
<dbReference type="InterPro" id="IPR034015">
    <property type="entry name" value="M1_LTA4H"/>
</dbReference>
<dbReference type="Proteomes" id="UP000053558">
    <property type="component" value="Unassembled WGS sequence"/>
</dbReference>
<proteinExistence type="inferred from homology"/>
<dbReference type="InterPro" id="IPR049980">
    <property type="entry name" value="LTA4H_cat"/>
</dbReference>
<gene>
    <name evidence="13" type="ORF">CONPUDRAFT_94541</name>
</gene>
<comment type="caution">
    <text evidence="13">The sequence shown here is derived from an EMBL/GenBank/DDBJ whole genome shotgun (WGS) entry which is preliminary data.</text>
</comment>
<evidence type="ECO:0000256" key="3">
    <source>
        <dbReference type="ARBA" id="ARBA00022490"/>
    </source>
</evidence>
<evidence type="ECO:0000256" key="10">
    <source>
        <dbReference type="PIRSR" id="PIRSR634015-2"/>
    </source>
</evidence>
<feature type="binding site" evidence="10">
    <location>
        <begin position="143"/>
        <end position="145"/>
    </location>
    <ligand>
        <name>a peptide</name>
        <dbReference type="ChEBI" id="CHEBI:60466"/>
    </ligand>
</feature>
<feature type="active site" description="Proton acceptor" evidence="9">
    <location>
        <position position="317"/>
    </location>
</feature>
<dbReference type="InterPro" id="IPR045357">
    <property type="entry name" value="Aminopeptidase_N-like_N"/>
</dbReference>
<dbReference type="GO" id="GO:0006508">
    <property type="term" value="P:proteolysis"/>
    <property type="evidence" value="ECO:0007669"/>
    <property type="project" value="UniProtKB-KW"/>
</dbReference>
<dbReference type="GO" id="GO:0005829">
    <property type="term" value="C:cytosol"/>
    <property type="evidence" value="ECO:0007669"/>
    <property type="project" value="TreeGrafter"/>
</dbReference>
<evidence type="ECO:0000256" key="5">
    <source>
        <dbReference type="ARBA" id="ARBA00022723"/>
    </source>
</evidence>
<feature type="binding site" evidence="10">
    <location>
        <begin position="626"/>
        <end position="628"/>
    </location>
    <ligand>
        <name>a peptide</name>
        <dbReference type="ChEBI" id="CHEBI:60466"/>
    </ligand>
</feature>
<feature type="domain" description="Peptidase M1 leukotriene A4 hydrolase/aminopeptidase C-terminal" evidence="12">
    <location>
        <begin position="506"/>
        <end position="668"/>
    </location>
</feature>
<dbReference type="SUPFAM" id="SSF63737">
    <property type="entry name" value="Leukotriene A4 hydrolase N-terminal domain"/>
    <property type="match status" value="1"/>
</dbReference>
<dbReference type="EMBL" id="JH711573">
    <property type="protein sequence ID" value="EIW86245.1"/>
    <property type="molecule type" value="Genomic_DNA"/>
</dbReference>
<keyword evidence="4" id="KW-0645">Protease</keyword>
<evidence type="ECO:0000256" key="1">
    <source>
        <dbReference type="ARBA" id="ARBA00004496"/>
    </source>
</evidence>
<feature type="binding site" evidence="10">
    <location>
        <begin position="287"/>
        <end position="292"/>
    </location>
    <ligand>
        <name>a peptide</name>
        <dbReference type="ChEBI" id="CHEBI:60466"/>
    </ligand>
</feature>
<dbReference type="Pfam" id="PF09127">
    <property type="entry name" value="Leuk-A4-hydro_C"/>
    <property type="match status" value="1"/>
</dbReference>
<feature type="binding site" evidence="11">
    <location>
        <position position="316"/>
    </location>
    <ligand>
        <name>Zn(2+)</name>
        <dbReference type="ChEBI" id="CHEBI:29105"/>
        <note>catalytic</note>
    </ligand>
</feature>
<accession>A0A5M3N5V9</accession>
<dbReference type="GO" id="GO:0008270">
    <property type="term" value="F:zinc ion binding"/>
    <property type="evidence" value="ECO:0007669"/>
    <property type="project" value="InterPro"/>
</dbReference>
<name>A0A5M3N5V9_CONPW</name>
<dbReference type="SUPFAM" id="SSF55486">
    <property type="entry name" value="Metalloproteases ('zincins'), catalytic domain"/>
    <property type="match status" value="1"/>
</dbReference>
<dbReference type="SUPFAM" id="SSF48371">
    <property type="entry name" value="ARM repeat"/>
    <property type="match status" value="1"/>
</dbReference>
<dbReference type="OrthoDB" id="79562at2759"/>
<keyword evidence="7 11" id="KW-0862">Zinc</keyword>
<evidence type="ECO:0000259" key="12">
    <source>
        <dbReference type="SMART" id="SM01263"/>
    </source>
</evidence>
<feature type="active site" description="Proton donor" evidence="9">
    <location>
        <position position="408"/>
    </location>
</feature>
<dbReference type="Gene3D" id="1.10.390.10">
    <property type="entry name" value="Neutral Protease Domain 2"/>
    <property type="match status" value="1"/>
</dbReference>
<dbReference type="PANTHER" id="PTHR45726:SF3">
    <property type="entry name" value="LEUKOTRIENE A-4 HYDROLASE"/>
    <property type="match status" value="1"/>
</dbReference>
<dbReference type="InterPro" id="IPR001930">
    <property type="entry name" value="Peptidase_M1"/>
</dbReference>